<feature type="domain" description="Formamidopyrimidine-DNA glycosylase catalytic" evidence="17">
    <location>
        <begin position="2"/>
        <end position="118"/>
    </location>
</feature>
<keyword evidence="19" id="KW-1185">Reference proteome</keyword>
<dbReference type="InterPro" id="IPR010979">
    <property type="entry name" value="Ribosomal_uS13-like_H2TH"/>
</dbReference>
<keyword evidence="13 15" id="KW-0326">Glycosidase</keyword>
<dbReference type="InterPro" id="IPR000214">
    <property type="entry name" value="Znf_DNA_glyclase/AP_lyase"/>
</dbReference>
<dbReference type="NCBIfam" id="NF002211">
    <property type="entry name" value="PRK01103.1"/>
    <property type="match status" value="1"/>
</dbReference>
<dbReference type="SMART" id="SM00898">
    <property type="entry name" value="Fapy_DNA_glyco"/>
    <property type="match status" value="1"/>
</dbReference>
<dbReference type="RefSeq" id="WP_284320620.1">
    <property type="nucleotide sequence ID" value="NZ_BSOB01000016.1"/>
</dbReference>
<keyword evidence="9 15" id="KW-0238">DNA-binding</keyword>
<evidence type="ECO:0000256" key="13">
    <source>
        <dbReference type="ARBA" id="ARBA00023295"/>
    </source>
</evidence>
<comment type="catalytic activity">
    <reaction evidence="14 15">
        <text>2'-deoxyribonucleotide-(2'-deoxyribose 5'-phosphate)-2'-deoxyribonucleotide-DNA = a 3'-end 2'-deoxyribonucleotide-(2,3-dehydro-2,3-deoxyribose 5'-phosphate)-DNA + a 5'-end 5'-phospho-2'-deoxyribonucleoside-DNA + H(+)</text>
        <dbReference type="Rhea" id="RHEA:66592"/>
        <dbReference type="Rhea" id="RHEA-COMP:13180"/>
        <dbReference type="Rhea" id="RHEA-COMP:16897"/>
        <dbReference type="Rhea" id="RHEA-COMP:17067"/>
        <dbReference type="ChEBI" id="CHEBI:15378"/>
        <dbReference type="ChEBI" id="CHEBI:136412"/>
        <dbReference type="ChEBI" id="CHEBI:157695"/>
        <dbReference type="ChEBI" id="CHEBI:167181"/>
        <dbReference type="EC" id="4.2.99.18"/>
    </reaction>
</comment>
<dbReference type="InterPro" id="IPR015887">
    <property type="entry name" value="DNA_glyclase_Znf_dom_DNA_BS"/>
</dbReference>
<evidence type="ECO:0000256" key="12">
    <source>
        <dbReference type="ARBA" id="ARBA00023268"/>
    </source>
</evidence>
<evidence type="ECO:0000256" key="15">
    <source>
        <dbReference type="HAMAP-Rule" id="MF_00103"/>
    </source>
</evidence>
<feature type="binding site" evidence="15">
    <location>
        <position position="115"/>
    </location>
    <ligand>
        <name>DNA</name>
        <dbReference type="ChEBI" id="CHEBI:16991"/>
    </ligand>
</feature>
<keyword evidence="8 15" id="KW-0862">Zinc</keyword>
<keyword evidence="5 15" id="KW-0227">DNA damage</keyword>
<dbReference type="PANTHER" id="PTHR22993:SF9">
    <property type="entry name" value="FORMAMIDOPYRIMIDINE-DNA GLYCOSYLASE"/>
    <property type="match status" value="1"/>
</dbReference>
<evidence type="ECO:0000256" key="10">
    <source>
        <dbReference type="ARBA" id="ARBA00023204"/>
    </source>
</evidence>
<protein>
    <recommendedName>
        <fullName evidence="15">Formamidopyrimidine-DNA glycosylase</fullName>
        <shortName evidence="15">Fapy-DNA glycosylase</shortName>
        <ecNumber evidence="15">3.2.2.23</ecNumber>
    </recommendedName>
    <alternativeName>
        <fullName evidence="15">DNA-(apurinic or apyrimidinic site) lyase MutM</fullName>
        <shortName evidence="15">AP lyase MutM</shortName>
        <ecNumber evidence="15">4.2.99.18</ecNumber>
    </alternativeName>
</protein>
<keyword evidence="6 15" id="KW-0863">Zinc-finger</keyword>
<keyword evidence="4 15" id="KW-0479">Metal-binding</keyword>
<dbReference type="InterPro" id="IPR010663">
    <property type="entry name" value="Znf_FPG/IleRS"/>
</dbReference>
<evidence type="ECO:0000256" key="3">
    <source>
        <dbReference type="ARBA" id="ARBA00011245"/>
    </source>
</evidence>
<feature type="binding site" evidence="15">
    <location>
        <position position="91"/>
    </location>
    <ligand>
        <name>DNA</name>
        <dbReference type="ChEBI" id="CHEBI:16991"/>
    </ligand>
</feature>
<comment type="caution">
    <text evidence="18">The sequence shown here is derived from an EMBL/GenBank/DDBJ whole genome shotgun (WGS) entry which is preliminary data.</text>
</comment>
<evidence type="ECO:0000259" key="17">
    <source>
        <dbReference type="PROSITE" id="PS51068"/>
    </source>
</evidence>
<dbReference type="InterPro" id="IPR020629">
    <property type="entry name" value="FPG_Glyclase"/>
</dbReference>
<keyword evidence="10 15" id="KW-0234">DNA repair</keyword>
<evidence type="ECO:0000256" key="5">
    <source>
        <dbReference type="ARBA" id="ARBA00022763"/>
    </source>
</evidence>
<gene>
    <name evidence="15 18" type="primary">mutM</name>
    <name evidence="15" type="synonym">fpg</name>
    <name evidence="18" type="ORF">GCM10007901_18370</name>
</gene>
<dbReference type="Pfam" id="PF06831">
    <property type="entry name" value="H2TH"/>
    <property type="match status" value="1"/>
</dbReference>
<dbReference type="EC" id="4.2.99.18" evidence="15"/>
<dbReference type="EC" id="3.2.2.23" evidence="15"/>
<feature type="domain" description="FPG-type" evidence="16">
    <location>
        <begin position="241"/>
        <end position="275"/>
    </location>
</feature>
<feature type="binding site" evidence="15">
    <location>
        <position position="156"/>
    </location>
    <ligand>
        <name>DNA</name>
        <dbReference type="ChEBI" id="CHEBI:16991"/>
    </ligand>
</feature>
<evidence type="ECO:0000256" key="9">
    <source>
        <dbReference type="ARBA" id="ARBA00023125"/>
    </source>
</evidence>
<comment type="cofactor">
    <cofactor evidence="15">
        <name>Zn(2+)</name>
        <dbReference type="ChEBI" id="CHEBI:29105"/>
    </cofactor>
    <text evidence="15">Binds 1 zinc ion per subunit.</text>
</comment>
<reference evidence="19" key="1">
    <citation type="journal article" date="2019" name="Int. J. Syst. Evol. Microbiol.">
        <title>The Global Catalogue of Microorganisms (GCM) 10K type strain sequencing project: providing services to taxonomists for standard genome sequencing and annotation.</title>
        <authorList>
            <consortium name="The Broad Institute Genomics Platform"/>
            <consortium name="The Broad Institute Genome Sequencing Center for Infectious Disease"/>
            <person name="Wu L."/>
            <person name="Ma J."/>
        </authorList>
    </citation>
    <scope>NUCLEOTIDE SEQUENCE [LARGE SCALE GENOMIC DNA]</scope>
    <source>
        <strain evidence="19">NBRC 111980</strain>
    </source>
</reference>
<dbReference type="Gene3D" id="1.10.8.50">
    <property type="match status" value="1"/>
</dbReference>
<dbReference type="NCBIfam" id="TIGR00577">
    <property type="entry name" value="fpg"/>
    <property type="match status" value="1"/>
</dbReference>
<dbReference type="InterPro" id="IPR015886">
    <property type="entry name" value="H2TH_FPG"/>
</dbReference>
<dbReference type="SMART" id="SM01232">
    <property type="entry name" value="H2TH"/>
    <property type="match status" value="1"/>
</dbReference>
<evidence type="ECO:0000256" key="8">
    <source>
        <dbReference type="ARBA" id="ARBA00022833"/>
    </source>
</evidence>
<dbReference type="SUPFAM" id="SSF81624">
    <property type="entry name" value="N-terminal domain of MutM-like DNA repair proteins"/>
    <property type="match status" value="1"/>
</dbReference>
<evidence type="ECO:0000256" key="11">
    <source>
        <dbReference type="ARBA" id="ARBA00023239"/>
    </source>
</evidence>
<dbReference type="PROSITE" id="PS01242">
    <property type="entry name" value="ZF_FPG_1"/>
    <property type="match status" value="1"/>
</dbReference>
<keyword evidence="11 15" id="KW-0456">Lyase</keyword>
<name>A0ABQ5XQN9_9GAMM</name>
<keyword evidence="12 15" id="KW-0511">Multifunctional enzyme</keyword>
<evidence type="ECO:0000259" key="16">
    <source>
        <dbReference type="PROSITE" id="PS51066"/>
    </source>
</evidence>
<dbReference type="Proteomes" id="UP001156670">
    <property type="component" value="Unassembled WGS sequence"/>
</dbReference>
<dbReference type="SUPFAM" id="SSF46946">
    <property type="entry name" value="S13-like H2TH domain"/>
    <property type="match status" value="1"/>
</dbReference>
<keyword evidence="7 15" id="KW-0378">Hydrolase</keyword>
<organism evidence="18 19">
    <name type="scientific">Dyella acidisoli</name>
    <dbReference type="NCBI Taxonomy" id="1867834"/>
    <lineage>
        <taxon>Bacteria</taxon>
        <taxon>Pseudomonadati</taxon>
        <taxon>Pseudomonadota</taxon>
        <taxon>Gammaproteobacteria</taxon>
        <taxon>Lysobacterales</taxon>
        <taxon>Rhodanobacteraceae</taxon>
        <taxon>Dyella</taxon>
    </lineage>
</organism>
<dbReference type="CDD" id="cd08966">
    <property type="entry name" value="EcFpg-like_N"/>
    <property type="match status" value="1"/>
</dbReference>
<dbReference type="Gene3D" id="3.20.190.10">
    <property type="entry name" value="MutM-like, N-terminal"/>
    <property type="match status" value="1"/>
</dbReference>
<dbReference type="Pfam" id="PF06827">
    <property type="entry name" value="zf-FPG_IleRS"/>
    <property type="match status" value="1"/>
</dbReference>
<dbReference type="InterPro" id="IPR012319">
    <property type="entry name" value="FPG_cat"/>
</dbReference>
<evidence type="ECO:0000256" key="4">
    <source>
        <dbReference type="ARBA" id="ARBA00022723"/>
    </source>
</evidence>
<evidence type="ECO:0000256" key="14">
    <source>
        <dbReference type="ARBA" id="ARBA00044632"/>
    </source>
</evidence>
<evidence type="ECO:0000313" key="19">
    <source>
        <dbReference type="Proteomes" id="UP001156670"/>
    </source>
</evidence>
<feature type="active site" description="Proton donor; for beta-elimination activity" evidence="15">
    <location>
        <position position="58"/>
    </location>
</feature>
<dbReference type="Pfam" id="PF01149">
    <property type="entry name" value="Fapy_DNA_glyco"/>
    <property type="match status" value="1"/>
</dbReference>
<evidence type="ECO:0000313" key="18">
    <source>
        <dbReference type="EMBL" id="GLQ92886.1"/>
    </source>
</evidence>
<dbReference type="InterPro" id="IPR035937">
    <property type="entry name" value="FPG_N"/>
</dbReference>
<comment type="similarity">
    <text evidence="2 15">Belongs to the FPG family.</text>
</comment>
<proteinExistence type="inferred from homology"/>
<accession>A0ABQ5XQN9</accession>
<comment type="function">
    <text evidence="15">Involved in base excision repair of DNA damaged by oxidation or by mutagenic agents. Acts as DNA glycosylase that recognizes and removes damaged bases. Has a preference for oxidized purines, such as 7,8-dihydro-8-oxoguanine (8-oxoG). Has AP (apurinic/apyrimidinic) lyase activity and introduces nicks in the DNA strand. Cleaves the DNA backbone by beta-delta elimination to generate a single-strand break at the site of the removed base with both 3'- and 5'-phosphates.</text>
</comment>
<dbReference type="HAMAP" id="MF_00103">
    <property type="entry name" value="Fapy_DNA_glycosyl"/>
    <property type="match status" value="1"/>
</dbReference>
<evidence type="ECO:0000256" key="2">
    <source>
        <dbReference type="ARBA" id="ARBA00009409"/>
    </source>
</evidence>
<evidence type="ECO:0000256" key="1">
    <source>
        <dbReference type="ARBA" id="ARBA00001668"/>
    </source>
</evidence>
<feature type="active site" description="Proton donor" evidence="15">
    <location>
        <position position="3"/>
    </location>
</feature>
<dbReference type="PROSITE" id="PS51066">
    <property type="entry name" value="ZF_FPG_2"/>
    <property type="match status" value="1"/>
</dbReference>
<dbReference type="EMBL" id="BSOB01000016">
    <property type="protein sequence ID" value="GLQ92886.1"/>
    <property type="molecule type" value="Genomic_DNA"/>
</dbReference>
<comment type="catalytic activity">
    <reaction evidence="1 15">
        <text>Hydrolysis of DNA containing ring-opened 7-methylguanine residues, releasing 2,6-diamino-4-hydroxy-5-(N-methyl)formamidopyrimidine.</text>
        <dbReference type="EC" id="3.2.2.23"/>
    </reaction>
</comment>
<evidence type="ECO:0000256" key="6">
    <source>
        <dbReference type="ARBA" id="ARBA00022771"/>
    </source>
</evidence>
<dbReference type="SUPFAM" id="SSF57716">
    <property type="entry name" value="Glucocorticoid receptor-like (DNA-binding domain)"/>
    <property type="match status" value="1"/>
</dbReference>
<evidence type="ECO:0000256" key="7">
    <source>
        <dbReference type="ARBA" id="ARBA00022801"/>
    </source>
</evidence>
<comment type="subunit">
    <text evidence="3 15">Monomer.</text>
</comment>
<feature type="active site" description="Proton donor; for delta-elimination activity" evidence="15">
    <location>
        <position position="265"/>
    </location>
</feature>
<dbReference type="PANTHER" id="PTHR22993">
    <property type="entry name" value="FORMAMIDOPYRIMIDINE-DNA GLYCOSYLASE"/>
    <property type="match status" value="1"/>
</dbReference>
<feature type="active site" description="Schiff-base intermediate with DNA" evidence="15">
    <location>
        <position position="2"/>
    </location>
</feature>
<sequence>MPELPEVETTRRGIAPHLIGRRVANVILRRTDLRWPIPREITELLPGQRIDEVERRAKYLLLHTHAGSALLHLGMTGVLRVLPPDVPPGIHDHVDISLEPLQGERPRILRFTDPRRFGCLLWQAPGTTHELLVDLGPEPLTDAFDGDLLWQRSLHRKAAVKLFLMDNAIVVGVGNIYASEALFAAGIDPRRPAGTVSRARYQRLAGEVKRILAWAIERGGTTLRDFLNPDGAPGYFFRELFVYGREGEPCKVCGTAIRQQVIGQRSTFWCPKCQK</sequence>
<dbReference type="PROSITE" id="PS51068">
    <property type="entry name" value="FPG_CAT"/>
    <property type="match status" value="1"/>
</dbReference>